<dbReference type="Pfam" id="PF14027">
    <property type="entry name" value="Questin_oxidase"/>
    <property type="match status" value="1"/>
</dbReference>
<keyword evidence="1" id="KW-0560">Oxidoreductase</keyword>
<comment type="caution">
    <text evidence="2">The sequence shown here is derived from an EMBL/GenBank/DDBJ whole genome shotgun (WGS) entry which is preliminary data.</text>
</comment>
<dbReference type="EMBL" id="JANBVO010000026">
    <property type="protein sequence ID" value="KAJ9139469.1"/>
    <property type="molecule type" value="Genomic_DNA"/>
</dbReference>
<evidence type="ECO:0000313" key="2">
    <source>
        <dbReference type="EMBL" id="KAJ9139469.1"/>
    </source>
</evidence>
<dbReference type="PANTHER" id="PTHR35870:SF1">
    <property type="entry name" value="PROTEIN, PUTATIVE (AFU_ORTHOLOGUE AFUA_5G03330)-RELATED"/>
    <property type="match status" value="1"/>
</dbReference>
<evidence type="ECO:0000313" key="3">
    <source>
        <dbReference type="Proteomes" id="UP001174694"/>
    </source>
</evidence>
<protein>
    <submittedName>
        <fullName evidence="2">DUF4243 domain-containing protein</fullName>
    </submittedName>
</protein>
<dbReference type="Proteomes" id="UP001174694">
    <property type="component" value="Unassembled WGS sequence"/>
</dbReference>
<reference evidence="2" key="1">
    <citation type="submission" date="2022-07" db="EMBL/GenBank/DDBJ databases">
        <title>Fungi with potential for degradation of polypropylene.</title>
        <authorList>
            <person name="Gostincar C."/>
        </authorList>
    </citation>
    <scope>NUCLEOTIDE SEQUENCE</scope>
    <source>
        <strain evidence="2">EXF-13308</strain>
    </source>
</reference>
<dbReference type="GO" id="GO:0016491">
    <property type="term" value="F:oxidoreductase activity"/>
    <property type="evidence" value="ECO:0007669"/>
    <property type="project" value="UniProtKB-KW"/>
</dbReference>
<organism evidence="2 3">
    <name type="scientific">Pleurostoma richardsiae</name>
    <dbReference type="NCBI Taxonomy" id="41990"/>
    <lineage>
        <taxon>Eukaryota</taxon>
        <taxon>Fungi</taxon>
        <taxon>Dikarya</taxon>
        <taxon>Ascomycota</taxon>
        <taxon>Pezizomycotina</taxon>
        <taxon>Sordariomycetes</taxon>
        <taxon>Sordariomycetidae</taxon>
        <taxon>Calosphaeriales</taxon>
        <taxon>Pleurostomataceae</taxon>
        <taxon>Pleurostoma</taxon>
    </lineage>
</organism>
<gene>
    <name evidence="2" type="ORF">NKR23_g7972</name>
</gene>
<evidence type="ECO:0000256" key="1">
    <source>
        <dbReference type="ARBA" id="ARBA00023002"/>
    </source>
</evidence>
<proteinExistence type="predicted"/>
<sequence>MATAYQFHITPENTGLWNFDQSEDTANKASELLQRDLEQHHVFFNQDGFHNHISHHILALYGTGAAARHLQQGYDDNVSYQRPTLPAHERVALDLRSWDHASKYLGKEQYYPDFLAFFQREIAAKGWEAVLAEYVFAGTEAADDLFARLHAGFLHPLIQLMYGVEWAQPAGVAEALAQTCVHRNDLKEFLLEAERRAGTGTEPMPAVAELLEAVRADEKLATAAHMEDGNKIRDGVLKRAKEEMFAVASRVRVRPEELDERTVEMFNACVYMAAGAAMHPPREPKFDFFFIHHVNSAPIYLVFNKQPWISKETKVRLLEWKIRMDLIQYAGRAAPPLRLDLVASYSPKDKDTAKSPADVVARLHNLEDDGHSIKLARATGICHNVSREYEDRDWMMIKGEDMWAKVHNLIADSVESPGQKWVRTAGLEEAWKDIPDQAKL</sequence>
<dbReference type="InterPro" id="IPR025337">
    <property type="entry name" value="Questin_oxidase-like"/>
</dbReference>
<dbReference type="AlphaFoldDB" id="A0AA38R9F0"/>
<keyword evidence="3" id="KW-1185">Reference proteome</keyword>
<dbReference type="PANTHER" id="PTHR35870">
    <property type="entry name" value="PROTEIN, PUTATIVE (AFU_ORTHOLOGUE AFUA_5G03330)-RELATED"/>
    <property type="match status" value="1"/>
</dbReference>
<name>A0AA38R9F0_9PEZI</name>
<accession>A0AA38R9F0</accession>